<accession>A0A9J6FEV4</accession>
<keyword evidence="3" id="KW-1185">Reference proteome</keyword>
<reference evidence="2 3" key="1">
    <citation type="journal article" date="2020" name="Cell">
        <title>Large-Scale Comparative Analyses of Tick Genomes Elucidate Their Genetic Diversity and Vector Capacities.</title>
        <authorList>
            <consortium name="Tick Genome and Microbiome Consortium (TIGMIC)"/>
            <person name="Jia N."/>
            <person name="Wang J."/>
            <person name="Shi W."/>
            <person name="Du L."/>
            <person name="Sun Y."/>
            <person name="Zhan W."/>
            <person name="Jiang J.F."/>
            <person name="Wang Q."/>
            <person name="Zhang B."/>
            <person name="Ji P."/>
            <person name="Bell-Sakyi L."/>
            <person name="Cui X.M."/>
            <person name="Yuan T.T."/>
            <person name="Jiang B.G."/>
            <person name="Yang W.F."/>
            <person name="Lam T.T."/>
            <person name="Chang Q.C."/>
            <person name="Ding S.J."/>
            <person name="Wang X.J."/>
            <person name="Zhu J.G."/>
            <person name="Ruan X.D."/>
            <person name="Zhao L."/>
            <person name="Wei J.T."/>
            <person name="Ye R.Z."/>
            <person name="Que T.C."/>
            <person name="Du C.H."/>
            <person name="Zhou Y.H."/>
            <person name="Cheng J.X."/>
            <person name="Dai P.F."/>
            <person name="Guo W.B."/>
            <person name="Han X.H."/>
            <person name="Huang E.J."/>
            <person name="Li L.F."/>
            <person name="Wei W."/>
            <person name="Gao Y.C."/>
            <person name="Liu J.Z."/>
            <person name="Shao H.Z."/>
            <person name="Wang X."/>
            <person name="Wang C.C."/>
            <person name="Yang T.C."/>
            <person name="Huo Q.B."/>
            <person name="Li W."/>
            <person name="Chen H.Y."/>
            <person name="Chen S.E."/>
            <person name="Zhou L.G."/>
            <person name="Ni X.B."/>
            <person name="Tian J.H."/>
            <person name="Sheng Y."/>
            <person name="Liu T."/>
            <person name="Pan Y.S."/>
            <person name="Xia L.Y."/>
            <person name="Li J."/>
            <person name="Zhao F."/>
            <person name="Cao W.C."/>
        </authorList>
    </citation>
    <scope>NUCLEOTIDE SEQUENCE [LARGE SCALE GENOMIC DNA]</scope>
    <source>
        <strain evidence="2">HaeL-2018</strain>
    </source>
</reference>
<evidence type="ECO:0000259" key="1">
    <source>
        <dbReference type="Pfam" id="PF21788"/>
    </source>
</evidence>
<feature type="domain" description="Transposable element P transposase-like GTP-binding insertion" evidence="1">
    <location>
        <begin position="28"/>
        <end position="144"/>
    </location>
</feature>
<sequence length="204" mass="24149">MLSKGTLMFKVEHPCDANRPLFLSFDTCHVVKNVRSQFLSHDIEAKGETSSSYIKDTYHLQKNLMVKPVRYLSRKHVYPNNIEKMSVARAIQVLSPVVRTTALEHLREQVAHTCSTSFATVGHTITFMRNFYRWFILLNMNTTQHPRQKFPDVRHYDDAGDDRLEWLEATMPMYLYRRYQKKVWRSKRVPHEGDIRGIFNHHLL</sequence>
<dbReference type="InterPro" id="IPR048366">
    <property type="entry name" value="TNP-like_GBD"/>
</dbReference>
<evidence type="ECO:0000313" key="2">
    <source>
        <dbReference type="EMBL" id="KAH9361570.1"/>
    </source>
</evidence>
<comment type="caution">
    <text evidence="2">The sequence shown here is derived from an EMBL/GenBank/DDBJ whole genome shotgun (WGS) entry which is preliminary data.</text>
</comment>
<evidence type="ECO:0000313" key="3">
    <source>
        <dbReference type="Proteomes" id="UP000821853"/>
    </source>
</evidence>
<dbReference type="AlphaFoldDB" id="A0A9J6FEV4"/>
<organism evidence="2 3">
    <name type="scientific">Haemaphysalis longicornis</name>
    <name type="common">Bush tick</name>
    <dbReference type="NCBI Taxonomy" id="44386"/>
    <lineage>
        <taxon>Eukaryota</taxon>
        <taxon>Metazoa</taxon>
        <taxon>Ecdysozoa</taxon>
        <taxon>Arthropoda</taxon>
        <taxon>Chelicerata</taxon>
        <taxon>Arachnida</taxon>
        <taxon>Acari</taxon>
        <taxon>Parasitiformes</taxon>
        <taxon>Ixodida</taxon>
        <taxon>Ixodoidea</taxon>
        <taxon>Ixodidae</taxon>
        <taxon>Haemaphysalinae</taxon>
        <taxon>Haemaphysalis</taxon>
    </lineage>
</organism>
<dbReference type="OrthoDB" id="6489732at2759"/>
<protein>
    <recommendedName>
        <fullName evidence="1">Transposable element P transposase-like GTP-binding insertion domain-containing protein</fullName>
    </recommendedName>
</protein>
<dbReference type="Proteomes" id="UP000821853">
    <property type="component" value="Chromosome 1"/>
</dbReference>
<proteinExistence type="predicted"/>
<gene>
    <name evidence="2" type="ORF">HPB48_001447</name>
</gene>
<dbReference type="Pfam" id="PF21788">
    <property type="entry name" value="TNP-like_GBD"/>
    <property type="match status" value="1"/>
</dbReference>
<dbReference type="VEuPathDB" id="VectorBase:HLOH_051179"/>
<dbReference type="EMBL" id="JABSTR010000001">
    <property type="protein sequence ID" value="KAH9361570.1"/>
    <property type="molecule type" value="Genomic_DNA"/>
</dbReference>
<name>A0A9J6FEV4_HAELO</name>